<proteinExistence type="predicted"/>
<organism evidence="2 3">
    <name type="scientific">Breznakiella homolactica</name>
    <dbReference type="NCBI Taxonomy" id="2798577"/>
    <lineage>
        <taxon>Bacteria</taxon>
        <taxon>Pseudomonadati</taxon>
        <taxon>Spirochaetota</taxon>
        <taxon>Spirochaetia</taxon>
        <taxon>Spirochaetales</taxon>
        <taxon>Breznakiellaceae</taxon>
        <taxon>Breznakiella</taxon>
    </lineage>
</organism>
<gene>
    <name evidence="2" type="ORF">JFL75_17515</name>
</gene>
<dbReference type="KEGG" id="bhc:JFL75_17515"/>
<dbReference type="InterPro" id="IPR020471">
    <property type="entry name" value="AKR"/>
</dbReference>
<dbReference type="Proteomes" id="UP000595917">
    <property type="component" value="Chromosome"/>
</dbReference>
<reference evidence="2" key="1">
    <citation type="submission" date="2021-01" db="EMBL/GenBank/DDBJ databases">
        <title>Description of Breznakiella homolactica.</title>
        <authorList>
            <person name="Song Y."/>
            <person name="Brune A."/>
        </authorList>
    </citation>
    <scope>NUCLEOTIDE SEQUENCE</scope>
    <source>
        <strain evidence="2">RmG30</strain>
    </source>
</reference>
<dbReference type="PROSITE" id="PS51318">
    <property type="entry name" value="TAT"/>
    <property type="match status" value="1"/>
</dbReference>
<dbReference type="PANTHER" id="PTHR43312">
    <property type="entry name" value="D-THREO-ALDOSE 1-DEHYDROGENASE"/>
    <property type="match status" value="1"/>
</dbReference>
<protein>
    <submittedName>
        <fullName evidence="2">Aldo/keto reductase</fullName>
    </submittedName>
</protein>
<dbReference type="Gene3D" id="3.20.20.100">
    <property type="entry name" value="NADP-dependent oxidoreductase domain"/>
    <property type="match status" value="1"/>
</dbReference>
<dbReference type="InterPro" id="IPR036812">
    <property type="entry name" value="NAD(P)_OxRdtase_dom_sf"/>
</dbReference>
<dbReference type="InterPro" id="IPR019546">
    <property type="entry name" value="TAT_signal_bac_arc"/>
</dbReference>
<dbReference type="CDD" id="cd19100">
    <property type="entry name" value="AKR_unchar"/>
    <property type="match status" value="1"/>
</dbReference>
<dbReference type="RefSeq" id="WP_215628739.1">
    <property type="nucleotide sequence ID" value="NZ_CP067089.2"/>
</dbReference>
<evidence type="ECO:0000313" key="2">
    <source>
        <dbReference type="EMBL" id="QQO11433.1"/>
    </source>
</evidence>
<evidence type="ECO:0000313" key="3">
    <source>
        <dbReference type="Proteomes" id="UP000595917"/>
    </source>
</evidence>
<dbReference type="Pfam" id="PF00248">
    <property type="entry name" value="Aldo_ket_red"/>
    <property type="match status" value="1"/>
</dbReference>
<evidence type="ECO:0000259" key="1">
    <source>
        <dbReference type="Pfam" id="PF00248"/>
    </source>
</evidence>
<dbReference type="PANTHER" id="PTHR43312:SF1">
    <property type="entry name" value="NADP-DEPENDENT OXIDOREDUCTASE DOMAIN-CONTAINING PROTEIN"/>
    <property type="match status" value="1"/>
</dbReference>
<dbReference type="InterPro" id="IPR006311">
    <property type="entry name" value="TAT_signal"/>
</dbReference>
<sequence length="309" mass="33923">METKIDRRTFIKGFAAAAAGVGLAVSGAGKVFAEPRSGTAGTGTLPTRILGKTGAPVTILGLGGLFTTSMASRRDEAVQIVNRAIDLGVNYIDTSAMYGGGGSETNIGYVMKDRRDEVFLATKSHDYTYDGAMRLFEQSLRRLQTDRIDLYQHHYLNSQTLGQLRGRNSARQAFEKLRDDGTVRFLGVTGHSSRVLADALEDYPYDCALITLNAAGEVMDDPGHLDRFFRIAREKNVGVIAMKVVARGDLITRGLTIRQLLPYVLSYPVSTAVIGISDIQVLEEDVRVAKEFRPMAEPDMRDLEARARR</sequence>
<dbReference type="InterPro" id="IPR023210">
    <property type="entry name" value="NADP_OxRdtase_dom"/>
</dbReference>
<dbReference type="EMBL" id="CP067089">
    <property type="protein sequence ID" value="QQO11433.1"/>
    <property type="molecule type" value="Genomic_DNA"/>
</dbReference>
<dbReference type="PRINTS" id="PR00069">
    <property type="entry name" value="ALDKETRDTASE"/>
</dbReference>
<dbReference type="InterPro" id="IPR053135">
    <property type="entry name" value="AKR2_Oxidoreductase"/>
</dbReference>
<keyword evidence="3" id="KW-1185">Reference proteome</keyword>
<feature type="domain" description="NADP-dependent oxidoreductase" evidence="1">
    <location>
        <begin position="59"/>
        <end position="251"/>
    </location>
</feature>
<dbReference type="Pfam" id="PF10518">
    <property type="entry name" value="TAT_signal"/>
    <property type="match status" value="1"/>
</dbReference>
<dbReference type="AlphaFoldDB" id="A0A7T8BDN9"/>
<accession>A0A7T8BDN9</accession>
<name>A0A7T8BDN9_9SPIR</name>
<dbReference type="SUPFAM" id="SSF51430">
    <property type="entry name" value="NAD(P)-linked oxidoreductase"/>
    <property type="match status" value="1"/>
</dbReference>
<dbReference type="GO" id="GO:0016491">
    <property type="term" value="F:oxidoreductase activity"/>
    <property type="evidence" value="ECO:0007669"/>
    <property type="project" value="InterPro"/>
</dbReference>